<dbReference type="InterPro" id="IPR005861">
    <property type="entry name" value="HisP_aminotrans"/>
</dbReference>
<comment type="cofactor">
    <cofactor evidence="1 9">
        <name>pyridoxal 5'-phosphate</name>
        <dbReference type="ChEBI" id="CHEBI:597326"/>
    </cofactor>
</comment>
<proteinExistence type="inferred from homology"/>
<dbReference type="PANTHER" id="PTHR43643:SF3">
    <property type="entry name" value="HISTIDINOL-PHOSPHATE AMINOTRANSFERASE"/>
    <property type="match status" value="1"/>
</dbReference>
<evidence type="ECO:0000256" key="9">
    <source>
        <dbReference type="HAMAP-Rule" id="MF_01023"/>
    </source>
</evidence>
<comment type="similarity">
    <text evidence="3 9">Belongs to the class-II pyridoxal-phosphate-dependent aminotransferase family. Histidinol-phosphate aminotransferase subfamily.</text>
</comment>
<dbReference type="GO" id="GO:0004400">
    <property type="term" value="F:histidinol-phosphate transaminase activity"/>
    <property type="evidence" value="ECO:0007669"/>
    <property type="project" value="UniProtKB-UniRule"/>
</dbReference>
<dbReference type="InterPro" id="IPR015424">
    <property type="entry name" value="PyrdxlP-dep_Trfase"/>
</dbReference>
<dbReference type="InterPro" id="IPR004839">
    <property type="entry name" value="Aminotransferase_I/II_large"/>
</dbReference>
<comment type="pathway">
    <text evidence="2 9">Amino-acid biosynthesis; L-histidine biosynthesis; L-histidine from 5-phospho-alpha-D-ribose 1-diphosphate: step 7/9.</text>
</comment>
<accession>A0A543KA36</accession>
<dbReference type="Gene3D" id="3.90.1150.10">
    <property type="entry name" value="Aspartate Aminotransferase, domain 1"/>
    <property type="match status" value="1"/>
</dbReference>
<keyword evidence="5 9" id="KW-0032">Aminotransferase</keyword>
<dbReference type="Gene3D" id="3.40.640.10">
    <property type="entry name" value="Type I PLP-dependent aspartate aminotransferase-like (Major domain)"/>
    <property type="match status" value="1"/>
</dbReference>
<evidence type="ECO:0000313" key="11">
    <source>
        <dbReference type="EMBL" id="TQM91968.1"/>
    </source>
</evidence>
<evidence type="ECO:0000313" key="12">
    <source>
        <dbReference type="Proteomes" id="UP000320582"/>
    </source>
</evidence>
<evidence type="ECO:0000256" key="1">
    <source>
        <dbReference type="ARBA" id="ARBA00001933"/>
    </source>
</evidence>
<comment type="catalytic activity">
    <reaction evidence="8 9">
        <text>L-histidinol phosphate + 2-oxoglutarate = 3-(imidazol-4-yl)-2-oxopropyl phosphate + L-glutamate</text>
        <dbReference type="Rhea" id="RHEA:23744"/>
        <dbReference type="ChEBI" id="CHEBI:16810"/>
        <dbReference type="ChEBI" id="CHEBI:29985"/>
        <dbReference type="ChEBI" id="CHEBI:57766"/>
        <dbReference type="ChEBI" id="CHEBI:57980"/>
        <dbReference type="EC" id="2.6.1.9"/>
    </reaction>
</comment>
<reference evidence="11 12" key="1">
    <citation type="submission" date="2019-06" db="EMBL/GenBank/DDBJ databases">
        <title>Genomic Encyclopedia of Archaeal and Bacterial Type Strains, Phase II (KMG-II): from individual species to whole genera.</title>
        <authorList>
            <person name="Goeker M."/>
        </authorList>
    </citation>
    <scope>NUCLEOTIDE SEQUENCE [LARGE SCALE GENOMIC DNA]</scope>
    <source>
        <strain evidence="11 12">DSM 18423</strain>
    </source>
</reference>
<dbReference type="Proteomes" id="UP000320582">
    <property type="component" value="Unassembled WGS sequence"/>
</dbReference>
<comment type="caution">
    <text evidence="11">The sequence shown here is derived from an EMBL/GenBank/DDBJ whole genome shotgun (WGS) entry which is preliminary data.</text>
</comment>
<evidence type="ECO:0000256" key="2">
    <source>
        <dbReference type="ARBA" id="ARBA00005011"/>
    </source>
</evidence>
<dbReference type="PANTHER" id="PTHR43643">
    <property type="entry name" value="HISTIDINOL-PHOSPHATE AMINOTRANSFERASE 2"/>
    <property type="match status" value="1"/>
</dbReference>
<dbReference type="NCBIfam" id="TIGR01141">
    <property type="entry name" value="hisC"/>
    <property type="match status" value="1"/>
</dbReference>
<organism evidence="11 12">
    <name type="scientific">Roseinatronobacter monicus</name>
    <dbReference type="NCBI Taxonomy" id="393481"/>
    <lineage>
        <taxon>Bacteria</taxon>
        <taxon>Pseudomonadati</taxon>
        <taxon>Pseudomonadota</taxon>
        <taxon>Alphaproteobacteria</taxon>
        <taxon>Rhodobacterales</taxon>
        <taxon>Paracoccaceae</taxon>
        <taxon>Roseinatronobacter</taxon>
    </lineage>
</organism>
<dbReference type="OrthoDB" id="9809616at2"/>
<evidence type="ECO:0000256" key="6">
    <source>
        <dbReference type="ARBA" id="ARBA00022679"/>
    </source>
</evidence>
<sequence>MHAHIRPQPGILDIALYQGGTSKIAGRDDVVKLSSNENPFGPGDMARQAYARAGHDLHRYPSTDHASLRAALGAHFGLDAGRIICGAGSDEIISFLCQAYAGPGDEVLYSQHGFLMYRISAMAAGATPVAAPEQERTADVDALLAAANKRTKLVFIANPNNPTGTMIPMEEVARLADGLPAQALLVLDGAYAEYAAGYDGGAALVDQRDNVVMTRTFSKLFGLGGLRVGWGYGPQHVIDVLNRLRGPFNLSSMQLDVAEAALGDAAHINRSLTENARMRTWLAAKLNAIGLATDASYGNFVLARFRDAAQADACNSALLADGLIVRQVGSYGLPEALRITIGDESACRRVAHVIAAFMEAQP</sequence>
<comment type="subunit">
    <text evidence="4 9">Homodimer.</text>
</comment>
<dbReference type="Pfam" id="PF00155">
    <property type="entry name" value="Aminotran_1_2"/>
    <property type="match status" value="1"/>
</dbReference>
<evidence type="ECO:0000256" key="4">
    <source>
        <dbReference type="ARBA" id="ARBA00011738"/>
    </source>
</evidence>
<dbReference type="GO" id="GO:0000105">
    <property type="term" value="P:L-histidine biosynthetic process"/>
    <property type="evidence" value="ECO:0007669"/>
    <property type="project" value="UniProtKB-UniRule"/>
</dbReference>
<keyword evidence="6 9" id="KW-0808">Transferase</keyword>
<feature type="modified residue" description="N6-(pyridoxal phosphate)lysine" evidence="9">
    <location>
        <position position="219"/>
    </location>
</feature>
<dbReference type="HAMAP" id="MF_01023">
    <property type="entry name" value="HisC_aminotrans_2"/>
    <property type="match status" value="1"/>
</dbReference>
<keyword evidence="9" id="KW-0368">Histidine biosynthesis</keyword>
<dbReference type="EMBL" id="VFPT01000001">
    <property type="protein sequence ID" value="TQM91968.1"/>
    <property type="molecule type" value="Genomic_DNA"/>
</dbReference>
<evidence type="ECO:0000256" key="8">
    <source>
        <dbReference type="ARBA" id="ARBA00047481"/>
    </source>
</evidence>
<dbReference type="SUPFAM" id="SSF53383">
    <property type="entry name" value="PLP-dependent transferases"/>
    <property type="match status" value="1"/>
</dbReference>
<evidence type="ECO:0000256" key="7">
    <source>
        <dbReference type="ARBA" id="ARBA00022898"/>
    </source>
</evidence>
<keyword evidence="9" id="KW-0028">Amino-acid biosynthesis</keyword>
<evidence type="ECO:0000256" key="3">
    <source>
        <dbReference type="ARBA" id="ARBA00007970"/>
    </source>
</evidence>
<protein>
    <recommendedName>
        <fullName evidence="9">Histidinol-phosphate aminotransferase</fullName>
        <ecNumber evidence="9">2.6.1.9</ecNumber>
    </recommendedName>
    <alternativeName>
        <fullName evidence="9">Imidazole acetol-phosphate transaminase</fullName>
    </alternativeName>
</protein>
<dbReference type="UniPathway" id="UPA00031">
    <property type="reaction ID" value="UER00012"/>
</dbReference>
<evidence type="ECO:0000259" key="10">
    <source>
        <dbReference type="Pfam" id="PF00155"/>
    </source>
</evidence>
<dbReference type="InterPro" id="IPR015421">
    <property type="entry name" value="PyrdxlP-dep_Trfase_major"/>
</dbReference>
<evidence type="ECO:0000256" key="5">
    <source>
        <dbReference type="ARBA" id="ARBA00022576"/>
    </source>
</evidence>
<dbReference type="InterPro" id="IPR050106">
    <property type="entry name" value="HistidinolP_aminotransfase"/>
</dbReference>
<dbReference type="GO" id="GO:0030170">
    <property type="term" value="F:pyridoxal phosphate binding"/>
    <property type="evidence" value="ECO:0007669"/>
    <property type="project" value="InterPro"/>
</dbReference>
<name>A0A543KA36_9RHOB</name>
<gene>
    <name evidence="9" type="primary">hisC</name>
    <name evidence="11" type="ORF">BD293_0547</name>
</gene>
<dbReference type="CDD" id="cd00609">
    <property type="entry name" value="AAT_like"/>
    <property type="match status" value="1"/>
</dbReference>
<keyword evidence="7 9" id="KW-0663">Pyridoxal phosphate</keyword>
<keyword evidence="12" id="KW-1185">Reference proteome</keyword>
<dbReference type="InterPro" id="IPR015422">
    <property type="entry name" value="PyrdxlP-dep_Trfase_small"/>
</dbReference>
<dbReference type="AlphaFoldDB" id="A0A543KA36"/>
<feature type="domain" description="Aminotransferase class I/classII large" evidence="10">
    <location>
        <begin position="29"/>
        <end position="354"/>
    </location>
</feature>
<dbReference type="EC" id="2.6.1.9" evidence="9"/>